<dbReference type="InterPro" id="IPR036477">
    <property type="entry name" value="Formyl_transf_N_sf"/>
</dbReference>
<evidence type="ECO:0000256" key="2">
    <source>
        <dbReference type="ARBA" id="ARBA00022801"/>
    </source>
</evidence>
<evidence type="ECO:0000259" key="5">
    <source>
        <dbReference type="PROSITE" id="PS51671"/>
    </source>
</evidence>
<comment type="pathway">
    <text evidence="3">Purine metabolism; IMP biosynthesis via de novo pathway; formate from 10-formyl-5,6,7,8-tetrahydrofolate: step 1/1.</text>
</comment>
<dbReference type="NCBIfam" id="NF004684">
    <property type="entry name" value="PRK06027.1"/>
    <property type="match status" value="1"/>
</dbReference>
<evidence type="ECO:0000256" key="1">
    <source>
        <dbReference type="ARBA" id="ARBA00022563"/>
    </source>
</evidence>
<dbReference type="InterPro" id="IPR004810">
    <property type="entry name" value="PurU"/>
</dbReference>
<dbReference type="Gene3D" id="3.40.50.170">
    <property type="entry name" value="Formyl transferase, N-terminal domain"/>
    <property type="match status" value="1"/>
</dbReference>
<gene>
    <name evidence="3" type="primary">purU</name>
    <name evidence="6" type="ORF">J2S62_001902</name>
</gene>
<dbReference type="SUPFAM" id="SSF53328">
    <property type="entry name" value="Formyltransferase"/>
    <property type="match status" value="1"/>
</dbReference>
<dbReference type="PANTHER" id="PTHR42706:SF1">
    <property type="entry name" value="FORMYLTETRAHYDROFOLATE DEFORMYLASE 2, MITOCHONDRIAL"/>
    <property type="match status" value="1"/>
</dbReference>
<name>A0ABU2B210_9MICC</name>
<comment type="catalytic activity">
    <reaction evidence="3">
        <text>(6R)-10-formyltetrahydrofolate + H2O = (6S)-5,6,7,8-tetrahydrofolate + formate + H(+)</text>
        <dbReference type="Rhea" id="RHEA:19833"/>
        <dbReference type="ChEBI" id="CHEBI:15377"/>
        <dbReference type="ChEBI" id="CHEBI:15378"/>
        <dbReference type="ChEBI" id="CHEBI:15740"/>
        <dbReference type="ChEBI" id="CHEBI:57453"/>
        <dbReference type="ChEBI" id="CHEBI:195366"/>
        <dbReference type="EC" id="3.5.1.10"/>
    </reaction>
</comment>
<proteinExistence type="inferred from homology"/>
<dbReference type="InterPro" id="IPR002912">
    <property type="entry name" value="ACT_dom"/>
</dbReference>
<accession>A0ABU2B210</accession>
<keyword evidence="2 3" id="KW-0378">Hydrolase</keyword>
<organism evidence="6 7">
    <name type="scientific">Enteractinococcus fodinae</name>
    <dbReference type="NCBI Taxonomy" id="684663"/>
    <lineage>
        <taxon>Bacteria</taxon>
        <taxon>Bacillati</taxon>
        <taxon>Actinomycetota</taxon>
        <taxon>Actinomycetes</taxon>
        <taxon>Micrococcales</taxon>
        <taxon>Micrococcaceae</taxon>
    </lineage>
</organism>
<dbReference type="SUPFAM" id="SSF55021">
    <property type="entry name" value="ACT-like"/>
    <property type="match status" value="1"/>
</dbReference>
<evidence type="ECO:0000313" key="7">
    <source>
        <dbReference type="Proteomes" id="UP001183794"/>
    </source>
</evidence>
<feature type="active site" evidence="3">
    <location>
        <position position="233"/>
    </location>
</feature>
<dbReference type="InterPro" id="IPR045865">
    <property type="entry name" value="ACT-like_dom_sf"/>
</dbReference>
<comment type="similarity">
    <text evidence="3">Belongs to the PurU family.</text>
</comment>
<evidence type="ECO:0000256" key="4">
    <source>
        <dbReference type="NCBIfam" id="TIGR00655"/>
    </source>
</evidence>
<dbReference type="Gene3D" id="3.30.70.260">
    <property type="match status" value="1"/>
</dbReference>
<evidence type="ECO:0000313" key="6">
    <source>
        <dbReference type="EMBL" id="MDR7347645.1"/>
    </source>
</evidence>
<dbReference type="InterPro" id="IPR002376">
    <property type="entry name" value="Formyl_transf_N"/>
</dbReference>
<dbReference type="Pfam" id="PF13740">
    <property type="entry name" value="ACT_6"/>
    <property type="match status" value="1"/>
</dbReference>
<dbReference type="RefSeq" id="WP_310174084.1">
    <property type="nucleotide sequence ID" value="NZ_BAABHE010000003.1"/>
</dbReference>
<dbReference type="GO" id="GO:0008864">
    <property type="term" value="F:formyltetrahydrofolate deformylase activity"/>
    <property type="evidence" value="ECO:0007669"/>
    <property type="project" value="UniProtKB-EC"/>
</dbReference>
<dbReference type="HAMAP" id="MF_01927">
    <property type="entry name" value="PurU"/>
    <property type="match status" value="1"/>
</dbReference>
<reference evidence="6 7" key="1">
    <citation type="submission" date="2023-07" db="EMBL/GenBank/DDBJ databases">
        <title>Sequencing the genomes of 1000 actinobacteria strains.</title>
        <authorList>
            <person name="Klenk H.-P."/>
        </authorList>
    </citation>
    <scope>NUCLEOTIDE SEQUENCE [LARGE SCALE GENOMIC DNA]</scope>
    <source>
        <strain evidence="6 7">DSM 22966</strain>
    </source>
</reference>
<comment type="caution">
    <text evidence="6">The sequence shown here is derived from an EMBL/GenBank/DDBJ whole genome shotgun (WGS) entry which is preliminary data.</text>
</comment>
<dbReference type="Proteomes" id="UP001183794">
    <property type="component" value="Unassembled WGS sequence"/>
</dbReference>
<dbReference type="PIRSF" id="PIRSF036480">
    <property type="entry name" value="FormyFH4_hydr"/>
    <property type="match status" value="1"/>
</dbReference>
<dbReference type="InterPro" id="IPR044074">
    <property type="entry name" value="PurU_ACT"/>
</dbReference>
<dbReference type="PRINTS" id="PR01575">
    <property type="entry name" value="FFH4HYDRLASE"/>
</dbReference>
<dbReference type="EMBL" id="JAVDYJ010000001">
    <property type="protein sequence ID" value="MDR7347645.1"/>
    <property type="molecule type" value="Genomic_DNA"/>
</dbReference>
<sequence length="289" mass="32070">MPTGNNSLIVKLSCPNQPGIVHAITGALLKVDANISESQQFDSPNTGTFFMRVQFTTDANVADTEAAIADVVEEFDMDASVYDANAKTRTLIMVSKDGRTMNELLFQQHAGTLPVEVPVIVSNHLDLQPMAYFYDVPFVHIPINKKPDGTSNKAEAEARLMELVDQYDIELVVLARYMQILSDDLIQKLDGKAINIHHSFLPSFKGARPYHQAHDRGVKLIGATAHYVTADLDEGPIIEQRVQRVNHALTAQDFVQRGRAVEGATLAQAVQWHTEHRVLLDGDRTVIFE</sequence>
<dbReference type="EC" id="3.5.1.10" evidence="3 4"/>
<keyword evidence="7" id="KW-1185">Reference proteome</keyword>
<dbReference type="InterPro" id="IPR041729">
    <property type="entry name" value="Formyl-FH4-Hydrolase_C"/>
</dbReference>
<keyword evidence="3" id="KW-0658">Purine biosynthesis</keyword>
<evidence type="ECO:0000256" key="3">
    <source>
        <dbReference type="HAMAP-Rule" id="MF_01927"/>
    </source>
</evidence>
<dbReference type="PANTHER" id="PTHR42706">
    <property type="entry name" value="FORMYLTETRAHYDROFOLATE DEFORMYLASE"/>
    <property type="match status" value="1"/>
</dbReference>
<dbReference type="CDD" id="cd04875">
    <property type="entry name" value="ACT_F4HF-DF"/>
    <property type="match status" value="1"/>
</dbReference>
<keyword evidence="1 3" id="KW-0554">One-carbon metabolism</keyword>
<comment type="function">
    <text evidence="3">Catalyzes the hydrolysis of 10-formyltetrahydrofolate (formyl-FH4) to formate and tetrahydrofolate (FH4).</text>
</comment>
<feature type="domain" description="ACT" evidence="5">
    <location>
        <begin position="9"/>
        <end position="89"/>
    </location>
</feature>
<protein>
    <recommendedName>
        <fullName evidence="3 4">Formyltetrahydrofolate deformylase</fullName>
        <ecNumber evidence="3 4">3.5.1.10</ecNumber>
    </recommendedName>
    <alternativeName>
        <fullName evidence="3">Formyl-FH(4) hydrolase</fullName>
    </alternativeName>
</protein>
<dbReference type="CDD" id="cd08648">
    <property type="entry name" value="FMT_core_Formyl-FH4-Hydrolase_C"/>
    <property type="match status" value="1"/>
</dbReference>
<dbReference type="NCBIfam" id="TIGR00655">
    <property type="entry name" value="PurU"/>
    <property type="match status" value="1"/>
</dbReference>
<dbReference type="Pfam" id="PF00551">
    <property type="entry name" value="Formyl_trans_N"/>
    <property type="match status" value="1"/>
</dbReference>
<dbReference type="PROSITE" id="PS51671">
    <property type="entry name" value="ACT"/>
    <property type="match status" value="1"/>
</dbReference>